<dbReference type="AlphaFoldDB" id="A0A1D2MS07"/>
<dbReference type="SMART" id="SM00225">
    <property type="entry name" value="BTB"/>
    <property type="match status" value="1"/>
</dbReference>
<dbReference type="GO" id="GO:0006357">
    <property type="term" value="P:regulation of transcription by RNA polymerase II"/>
    <property type="evidence" value="ECO:0007669"/>
    <property type="project" value="TreeGrafter"/>
</dbReference>
<dbReference type="PROSITE" id="PS50097">
    <property type="entry name" value="BTB"/>
    <property type="match status" value="1"/>
</dbReference>
<dbReference type="OrthoDB" id="6482909at2759"/>
<protein>
    <submittedName>
        <fullName evidence="3">Longitudinals lacking protein-like</fullName>
    </submittedName>
</protein>
<evidence type="ECO:0000256" key="1">
    <source>
        <dbReference type="ARBA" id="ARBA00023242"/>
    </source>
</evidence>
<organism evidence="3 4">
    <name type="scientific">Orchesella cincta</name>
    <name type="common">Springtail</name>
    <name type="synonym">Podura cincta</name>
    <dbReference type="NCBI Taxonomy" id="48709"/>
    <lineage>
        <taxon>Eukaryota</taxon>
        <taxon>Metazoa</taxon>
        <taxon>Ecdysozoa</taxon>
        <taxon>Arthropoda</taxon>
        <taxon>Hexapoda</taxon>
        <taxon>Collembola</taxon>
        <taxon>Entomobryomorpha</taxon>
        <taxon>Entomobryoidea</taxon>
        <taxon>Orchesellidae</taxon>
        <taxon>Orchesellinae</taxon>
        <taxon>Orchesella</taxon>
    </lineage>
</organism>
<dbReference type="STRING" id="48709.A0A1D2MS07"/>
<feature type="domain" description="BTB" evidence="2">
    <location>
        <begin position="37"/>
        <end position="103"/>
    </location>
</feature>
<evidence type="ECO:0000313" key="3">
    <source>
        <dbReference type="EMBL" id="ODM95688.1"/>
    </source>
</evidence>
<dbReference type="EMBL" id="LJIJ01000634">
    <property type="protein sequence ID" value="ODM95688.1"/>
    <property type="molecule type" value="Genomic_DNA"/>
</dbReference>
<dbReference type="Pfam" id="PF00651">
    <property type="entry name" value="BTB"/>
    <property type="match status" value="1"/>
</dbReference>
<dbReference type="SUPFAM" id="SSF54695">
    <property type="entry name" value="POZ domain"/>
    <property type="match status" value="1"/>
</dbReference>
<gene>
    <name evidence="3" type="ORF">Ocin01_10996</name>
</gene>
<dbReference type="PANTHER" id="PTHR23110:SF109">
    <property type="entry name" value="FI07618P-RELATED"/>
    <property type="match status" value="1"/>
</dbReference>
<sequence length="124" mass="14047">MADNSDTSEGDCRIEWKNPEPTLINGFEKLFRTQTLTDVTLSCQGSTINCHKIVILASSRMFEKHLLKTECQNPIIEIDAGIQFEQLQRILDYMYTGEVIVPESELVGFLQAAEKLEVKGIVRI</sequence>
<proteinExistence type="predicted"/>
<dbReference type="InterPro" id="IPR051095">
    <property type="entry name" value="Dros_DevTransReg"/>
</dbReference>
<dbReference type="Gene3D" id="3.30.710.10">
    <property type="entry name" value="Potassium Channel Kv1.1, Chain A"/>
    <property type="match status" value="1"/>
</dbReference>
<keyword evidence="1" id="KW-0539">Nucleus</keyword>
<comment type="caution">
    <text evidence="3">The sequence shown here is derived from an EMBL/GenBank/DDBJ whole genome shotgun (WGS) entry which is preliminary data.</text>
</comment>
<accession>A0A1D2MS07</accession>
<dbReference type="GO" id="GO:0005634">
    <property type="term" value="C:nucleus"/>
    <property type="evidence" value="ECO:0007669"/>
    <property type="project" value="TreeGrafter"/>
</dbReference>
<reference evidence="3 4" key="1">
    <citation type="journal article" date="2016" name="Genome Biol. Evol.">
        <title>Gene Family Evolution Reflects Adaptation to Soil Environmental Stressors in the Genome of the Collembolan Orchesella cincta.</title>
        <authorList>
            <person name="Faddeeva-Vakhrusheva A."/>
            <person name="Derks M.F."/>
            <person name="Anvar S.Y."/>
            <person name="Agamennone V."/>
            <person name="Suring W."/>
            <person name="Smit S."/>
            <person name="van Straalen N.M."/>
            <person name="Roelofs D."/>
        </authorList>
    </citation>
    <scope>NUCLEOTIDE SEQUENCE [LARGE SCALE GENOMIC DNA]</scope>
    <source>
        <tissue evidence="3">Mixed pool</tissue>
    </source>
</reference>
<dbReference type="PANTHER" id="PTHR23110">
    <property type="entry name" value="BTB DOMAIN TRANSCRIPTION FACTOR"/>
    <property type="match status" value="1"/>
</dbReference>
<dbReference type="InterPro" id="IPR000210">
    <property type="entry name" value="BTB/POZ_dom"/>
</dbReference>
<dbReference type="InterPro" id="IPR011333">
    <property type="entry name" value="SKP1/BTB/POZ_sf"/>
</dbReference>
<evidence type="ECO:0000259" key="2">
    <source>
        <dbReference type="PROSITE" id="PS50097"/>
    </source>
</evidence>
<evidence type="ECO:0000313" key="4">
    <source>
        <dbReference type="Proteomes" id="UP000094527"/>
    </source>
</evidence>
<dbReference type="Proteomes" id="UP000094527">
    <property type="component" value="Unassembled WGS sequence"/>
</dbReference>
<name>A0A1D2MS07_ORCCI</name>
<keyword evidence="4" id="KW-1185">Reference proteome</keyword>